<evidence type="ECO:0000313" key="2">
    <source>
        <dbReference type="Proteomes" id="UP000476837"/>
    </source>
</evidence>
<dbReference type="EMBL" id="QOKV01000027">
    <property type="protein sequence ID" value="KAA0678543.1"/>
    <property type="molecule type" value="Genomic_DNA"/>
</dbReference>
<dbReference type="InterPro" id="IPR035439">
    <property type="entry name" value="UPF0145_dom_sf"/>
</dbReference>
<sequence length="140" mass="15144">MIAIIVTANSPALARDERLSFPVEAALSTAAAQDKLDRGVRLYFGEQKHPKPVANLGEWATNKKTNAFNKSDQEACEWVFLSAVLELQERARKQGGDAVINIKSNYKNTETTSNTEYMCGAGNIMAGVALKGTVVKLGAK</sequence>
<accession>A0A6L3AT49</accession>
<dbReference type="AlphaFoldDB" id="A0A6L3AT49"/>
<dbReference type="Gene3D" id="3.30.110.70">
    <property type="entry name" value="Hypothetical protein apc22750. Chain B"/>
    <property type="match status" value="1"/>
</dbReference>
<gene>
    <name evidence="1" type="ORF">DS837_27595</name>
</gene>
<name>A0A6L3AT49_AZOBR</name>
<proteinExistence type="predicted"/>
<dbReference type="Proteomes" id="UP000476837">
    <property type="component" value="Unassembled WGS sequence"/>
</dbReference>
<evidence type="ECO:0000313" key="1">
    <source>
        <dbReference type="EMBL" id="KAA0678543.1"/>
    </source>
</evidence>
<comment type="caution">
    <text evidence="1">The sequence shown here is derived from an EMBL/GenBank/DDBJ whole genome shotgun (WGS) entry which is preliminary data.</text>
</comment>
<dbReference type="SUPFAM" id="SSF117782">
    <property type="entry name" value="YbjQ-like"/>
    <property type="match status" value="1"/>
</dbReference>
<reference evidence="1 2" key="1">
    <citation type="submission" date="2018-07" db="EMBL/GenBank/DDBJ databases">
        <title>Genome sequence of Roseomonas fauriae ATCC 49958.</title>
        <authorList>
            <person name="Sant'Anna F.H."/>
            <person name="Baldani J.I."/>
            <person name="Zilli J.E."/>
            <person name="Reis V.M."/>
            <person name="Hartmann A."/>
            <person name="Cruz L."/>
            <person name="de Souza E.M."/>
            <person name="de Oliveira Pedrosa F."/>
            <person name="Passaglia L.M.P."/>
        </authorList>
    </citation>
    <scope>NUCLEOTIDE SEQUENCE [LARGE SCALE GENOMIC DNA]</scope>
    <source>
        <strain evidence="1 2">ATCC 49958</strain>
    </source>
</reference>
<protein>
    <submittedName>
        <fullName evidence="1">Excinuclease ABC subunit A</fullName>
    </submittedName>
</protein>
<organism evidence="1 2">
    <name type="scientific">Azospirillum brasilense</name>
    <dbReference type="NCBI Taxonomy" id="192"/>
    <lineage>
        <taxon>Bacteria</taxon>
        <taxon>Pseudomonadati</taxon>
        <taxon>Pseudomonadota</taxon>
        <taxon>Alphaproteobacteria</taxon>
        <taxon>Rhodospirillales</taxon>
        <taxon>Azospirillaceae</taxon>
        <taxon>Azospirillum</taxon>
    </lineage>
</organism>